<dbReference type="AlphaFoldDB" id="A0A4D6HPI1"/>
<dbReference type="InterPro" id="IPR036390">
    <property type="entry name" value="WH_DNA-bd_sf"/>
</dbReference>
<reference evidence="2 3" key="1">
    <citation type="journal article" date="2019" name="Nat. Commun.">
        <title>A new type of DNA phosphorothioation-based antiviral system in archaea.</title>
        <authorList>
            <person name="Xiong L."/>
            <person name="Liu S."/>
            <person name="Chen S."/>
            <person name="Xiao Y."/>
            <person name="Zhu B."/>
            <person name="Gao Y."/>
            <person name="Zhang Y."/>
            <person name="Chen B."/>
            <person name="Luo J."/>
            <person name="Deng Z."/>
            <person name="Chen X."/>
            <person name="Wang L."/>
            <person name="Chen S."/>
        </authorList>
    </citation>
    <scope>NUCLEOTIDE SEQUENCE [LARGE SCALE GENOMIC DNA]</scope>
    <source>
        <strain evidence="2 3">JCM 10635</strain>
    </source>
</reference>
<evidence type="ECO:0000313" key="2">
    <source>
        <dbReference type="EMBL" id="QCC55481.1"/>
    </source>
</evidence>
<feature type="compositionally biased region" description="Acidic residues" evidence="1">
    <location>
        <begin position="37"/>
        <end position="61"/>
    </location>
</feature>
<feature type="region of interest" description="Disordered" evidence="1">
    <location>
        <begin position="37"/>
        <end position="76"/>
    </location>
</feature>
<dbReference type="EMBL" id="CP031305">
    <property type="protein sequence ID" value="QCC55481.1"/>
    <property type="molecule type" value="Genomic_DNA"/>
</dbReference>
<gene>
    <name evidence="2" type="ORF">DV706_13995</name>
</gene>
<sequence>MTKGTTSVEFEGPHSLQRAKDVLSSYDLGKVEKISIEVEETFEDETEDATSDEESTKEDDDRELKQIRSGTNHHKVLSAVKQLEDDGAVSGNEVYEKSNDIKEGSAFASLSKLYKRRLVDRERVSDASGSHYVYEITNYGEAELDRIGLY</sequence>
<dbReference type="RefSeq" id="WP_006065688.1">
    <property type="nucleotide sequence ID" value="NZ_CP031305.1"/>
</dbReference>
<protein>
    <submittedName>
        <fullName evidence="2">Uncharacterized protein</fullName>
    </submittedName>
</protein>
<evidence type="ECO:0000256" key="1">
    <source>
        <dbReference type="SAM" id="MobiDB-lite"/>
    </source>
</evidence>
<accession>A0A4D6HPI1</accession>
<organism evidence="2 3">
    <name type="scientific">Natronorubrum bangense</name>
    <dbReference type="NCBI Taxonomy" id="61858"/>
    <lineage>
        <taxon>Archaea</taxon>
        <taxon>Methanobacteriati</taxon>
        <taxon>Methanobacteriota</taxon>
        <taxon>Stenosarchaea group</taxon>
        <taxon>Halobacteria</taxon>
        <taxon>Halobacteriales</taxon>
        <taxon>Natrialbaceae</taxon>
        <taxon>Natronorubrum</taxon>
    </lineage>
</organism>
<feature type="region of interest" description="Disordered" evidence="1">
    <location>
        <begin position="1"/>
        <end position="22"/>
    </location>
</feature>
<dbReference type="SUPFAM" id="SSF46785">
    <property type="entry name" value="Winged helix' DNA-binding domain"/>
    <property type="match status" value="1"/>
</dbReference>
<proteinExistence type="predicted"/>
<name>A0A4D6HPI1_9EURY</name>
<dbReference type="KEGG" id="nbg:DV706_13995"/>
<dbReference type="GeneID" id="39852379"/>
<dbReference type="Proteomes" id="UP000296822">
    <property type="component" value="Chromosome"/>
</dbReference>
<evidence type="ECO:0000313" key="3">
    <source>
        <dbReference type="Proteomes" id="UP000296822"/>
    </source>
</evidence>